<evidence type="ECO:0000313" key="1">
    <source>
        <dbReference type="EMBL" id="MFD2543773.1"/>
    </source>
</evidence>
<dbReference type="RefSeq" id="WP_379906015.1">
    <property type="nucleotide sequence ID" value="NZ_JBHULM010000043.1"/>
</dbReference>
<dbReference type="EMBL" id="JBHULM010000043">
    <property type="protein sequence ID" value="MFD2543773.1"/>
    <property type="molecule type" value="Genomic_DNA"/>
</dbReference>
<name>A0ABW5K4C9_9FLAO</name>
<proteinExistence type="predicted"/>
<organism evidence="1 2">
    <name type="scientific">Lacinutrix gracilariae</name>
    <dbReference type="NCBI Taxonomy" id="1747198"/>
    <lineage>
        <taxon>Bacteria</taxon>
        <taxon>Pseudomonadati</taxon>
        <taxon>Bacteroidota</taxon>
        <taxon>Flavobacteriia</taxon>
        <taxon>Flavobacteriales</taxon>
        <taxon>Flavobacteriaceae</taxon>
        <taxon>Lacinutrix</taxon>
    </lineage>
</organism>
<comment type="caution">
    <text evidence="1">The sequence shown here is derived from an EMBL/GenBank/DDBJ whole genome shotgun (WGS) entry which is preliminary data.</text>
</comment>
<evidence type="ECO:0000313" key="2">
    <source>
        <dbReference type="Proteomes" id="UP001597467"/>
    </source>
</evidence>
<keyword evidence="2" id="KW-1185">Reference proteome</keyword>
<reference evidence="2" key="1">
    <citation type="journal article" date="2019" name="Int. J. Syst. Evol. Microbiol.">
        <title>The Global Catalogue of Microorganisms (GCM) 10K type strain sequencing project: providing services to taxonomists for standard genome sequencing and annotation.</title>
        <authorList>
            <consortium name="The Broad Institute Genomics Platform"/>
            <consortium name="The Broad Institute Genome Sequencing Center for Infectious Disease"/>
            <person name="Wu L."/>
            <person name="Ma J."/>
        </authorList>
    </citation>
    <scope>NUCLEOTIDE SEQUENCE [LARGE SCALE GENOMIC DNA]</scope>
    <source>
        <strain evidence="2">KCTC 42808</strain>
    </source>
</reference>
<dbReference type="Proteomes" id="UP001597467">
    <property type="component" value="Unassembled WGS sequence"/>
</dbReference>
<gene>
    <name evidence="1" type="ORF">ACFSSB_15710</name>
</gene>
<accession>A0ABW5K4C9</accession>
<sequence>MSKYIIRLIILAPILMAFQCEDDDTTGTFIFNDYKISVTPQSSFSINDTIWIDGKVSSLAFDTAINDSIFPGWSQGDQISIMKFIQPTQSSNCKDAIDNFELITELGNISFLPVCENGQMTIQSEINADSLNYSYRIGLKALNIGDFVLSWNNSSVTNANRNEYILDDYPLEFHPNQLGFNKCGNVSWRFVNESDKEFYFKVE</sequence>
<protein>
    <submittedName>
        <fullName evidence="1">Uncharacterized protein</fullName>
    </submittedName>
</protein>